<name>A0A023BMP7_9FLAO</name>
<reference evidence="2 3" key="1">
    <citation type="submission" date="2014-04" db="EMBL/GenBank/DDBJ databases">
        <title>Aquimarina sp. 22II-S11-z7 Genome Sequencing.</title>
        <authorList>
            <person name="Lai Q."/>
        </authorList>
    </citation>
    <scope>NUCLEOTIDE SEQUENCE [LARGE SCALE GENOMIC DNA]</scope>
    <source>
        <strain evidence="2 3">22II-S11-z7</strain>
    </source>
</reference>
<dbReference type="EMBL" id="AQRA01000019">
    <property type="protein sequence ID" value="EZH71340.1"/>
    <property type="molecule type" value="Genomic_DNA"/>
</dbReference>
<accession>A0A023BMP7</accession>
<dbReference type="InterPro" id="IPR045497">
    <property type="entry name" value="DUF6438"/>
</dbReference>
<dbReference type="PROSITE" id="PS51257">
    <property type="entry name" value="PROKAR_LIPOPROTEIN"/>
    <property type="match status" value="1"/>
</dbReference>
<dbReference type="Proteomes" id="UP000023541">
    <property type="component" value="Unassembled WGS sequence"/>
</dbReference>
<evidence type="ECO:0000259" key="1">
    <source>
        <dbReference type="Pfam" id="PF20033"/>
    </source>
</evidence>
<dbReference type="Pfam" id="PF20033">
    <property type="entry name" value="DUF6438"/>
    <property type="match status" value="1"/>
</dbReference>
<gene>
    <name evidence="2" type="ORF">ATO12_08095</name>
</gene>
<dbReference type="STRING" id="1317122.ATO12_08095"/>
<dbReference type="AlphaFoldDB" id="A0A023BMP7"/>
<dbReference type="RefSeq" id="WP_131248896.1">
    <property type="nucleotide sequence ID" value="NZ_AQRA01000019.1"/>
</dbReference>
<dbReference type="eggNOG" id="ENOG5033DDF">
    <property type="taxonomic scope" value="Bacteria"/>
</dbReference>
<evidence type="ECO:0000313" key="2">
    <source>
        <dbReference type="EMBL" id="EZH71340.1"/>
    </source>
</evidence>
<feature type="domain" description="DUF6438" evidence="1">
    <location>
        <begin position="31"/>
        <end position="136"/>
    </location>
</feature>
<evidence type="ECO:0000313" key="3">
    <source>
        <dbReference type="Proteomes" id="UP000023541"/>
    </source>
</evidence>
<organism evidence="2 3">
    <name type="scientific">Aquimarina atlantica</name>
    <dbReference type="NCBI Taxonomy" id="1317122"/>
    <lineage>
        <taxon>Bacteria</taxon>
        <taxon>Pseudomonadati</taxon>
        <taxon>Bacteroidota</taxon>
        <taxon>Flavobacteriia</taxon>
        <taxon>Flavobacteriales</taxon>
        <taxon>Flavobacteriaceae</taxon>
        <taxon>Aquimarina</taxon>
    </lineage>
</organism>
<dbReference type="OrthoDB" id="7172369at2"/>
<keyword evidence="3" id="KW-1185">Reference proteome</keyword>
<proteinExistence type="predicted"/>
<comment type="caution">
    <text evidence="2">The sequence shown here is derived from an EMBL/GenBank/DDBJ whole genome shotgun (WGS) entry which is preliminary data.</text>
</comment>
<sequence length="151" mass="17334">MKYVMMILIMVSFSCQSTKNTTVNTPQDEALVYYSKGSCMGKCPVYDVWIYEDGSVSYSGIHHVSVKGNIKTKLEEQEFRALKTMLNKDLYEDLAFKKVRDKPITTLRFNGKEYRYYSSKIDGALKEIDTTLKNAIDNITMGYESDENKEG</sequence>
<protein>
    <recommendedName>
        <fullName evidence="1">DUF6438 domain-containing protein</fullName>
    </recommendedName>
</protein>